<dbReference type="EMBL" id="SWLB01000007">
    <property type="protein sequence ID" value="KAF3336808.1"/>
    <property type="molecule type" value="Genomic_DNA"/>
</dbReference>
<comment type="similarity">
    <text evidence="1">Belongs to the HY2 family.</text>
</comment>
<protein>
    <submittedName>
        <fullName evidence="3">Phytochromobilin:ferredoxin oxidoreductase</fullName>
    </submittedName>
</protein>
<keyword evidence="4" id="KW-1185">Reference proteome</keyword>
<dbReference type="PANTHER" id="PTHR34557">
    <property type="entry name" value="PHYTOCHROMOBILIN:FERREDOXIN OXIDOREDUCTASE, CHLOROPLASTIC"/>
    <property type="match status" value="1"/>
</dbReference>
<evidence type="ECO:0000313" key="3">
    <source>
        <dbReference type="EMBL" id="KAF3336808.1"/>
    </source>
</evidence>
<evidence type="ECO:0000313" key="4">
    <source>
        <dbReference type="Proteomes" id="UP000623129"/>
    </source>
</evidence>
<reference evidence="3" key="1">
    <citation type="submission" date="2020-01" db="EMBL/GenBank/DDBJ databases">
        <title>Genome sequence of Kobresia littledalei, the first chromosome-level genome in the family Cyperaceae.</title>
        <authorList>
            <person name="Qu G."/>
        </authorList>
    </citation>
    <scope>NUCLEOTIDE SEQUENCE</scope>
    <source>
        <strain evidence="3">C.B.Clarke</strain>
        <tissue evidence="3">Leaf</tissue>
    </source>
</reference>
<dbReference type="Proteomes" id="UP000623129">
    <property type="component" value="Unassembled WGS sequence"/>
</dbReference>
<gene>
    <name evidence="3" type="ORF">FCM35_KLT19394</name>
</gene>
<sequence length="294" mass="33842">MDLSTVSYQKFVRFALEQTKLRTTLTPLPSQEKFKSIKAKDDKSVLKAISFCAPKIRLLRSLTIEDSQSVLVLDFAAFSKPEYDVPIFCANAFTTPSRSIVVLDLNPLYDVTTQHNYKEKYYKKLMPLSEKYSELLPWGGKITSESMKFFSPVVIWTTVASSQPVHDVLFSAFVDYYKAWLELIDETNEEKDESRISLNCEAQHRYLTWRAEKDPGYPILKKLFGETLAKDLVRQFLFDGVDSLGSKTFLDYFPEYRSENGTVNKKRSMVGKSYETRPWNSQGEFIGGNLNEDL</sequence>
<comment type="caution">
    <text evidence="3">The sequence shown here is derived from an EMBL/GenBank/DDBJ whole genome shotgun (WGS) entry which is preliminary data.</text>
</comment>
<name>A0A833VVB5_9POAL</name>
<evidence type="ECO:0000256" key="1">
    <source>
        <dbReference type="ARBA" id="ARBA00006908"/>
    </source>
</evidence>
<keyword evidence="2" id="KW-0560">Oxidoreductase</keyword>
<dbReference type="GO" id="GO:0050897">
    <property type="term" value="F:cobalt ion binding"/>
    <property type="evidence" value="ECO:0007669"/>
    <property type="project" value="InterPro"/>
</dbReference>
<evidence type="ECO:0000256" key="2">
    <source>
        <dbReference type="ARBA" id="ARBA00023002"/>
    </source>
</evidence>
<dbReference type="AlphaFoldDB" id="A0A833VVB5"/>
<dbReference type="OrthoDB" id="496703at2759"/>
<dbReference type="PANTHER" id="PTHR34557:SF1">
    <property type="entry name" value="PHYTOCHROMOBILIN:FERREDOXIN OXIDOREDUCTASE, CHLOROPLASTIC"/>
    <property type="match status" value="1"/>
</dbReference>
<dbReference type="Gene3D" id="3.40.1500.20">
    <property type="match status" value="1"/>
</dbReference>
<proteinExistence type="inferred from homology"/>
<dbReference type="GO" id="GO:0050619">
    <property type="term" value="F:phytochromobilin:ferredoxin oxidoreductase activity"/>
    <property type="evidence" value="ECO:0007669"/>
    <property type="project" value="TreeGrafter"/>
</dbReference>
<organism evidence="3 4">
    <name type="scientific">Carex littledalei</name>
    <dbReference type="NCBI Taxonomy" id="544730"/>
    <lineage>
        <taxon>Eukaryota</taxon>
        <taxon>Viridiplantae</taxon>
        <taxon>Streptophyta</taxon>
        <taxon>Embryophyta</taxon>
        <taxon>Tracheophyta</taxon>
        <taxon>Spermatophyta</taxon>
        <taxon>Magnoliopsida</taxon>
        <taxon>Liliopsida</taxon>
        <taxon>Poales</taxon>
        <taxon>Cyperaceae</taxon>
        <taxon>Cyperoideae</taxon>
        <taxon>Cariceae</taxon>
        <taxon>Carex</taxon>
        <taxon>Carex subgen. Euthyceras</taxon>
    </lineage>
</organism>
<dbReference type="GO" id="GO:0010024">
    <property type="term" value="P:phytochromobilin biosynthetic process"/>
    <property type="evidence" value="ECO:0007669"/>
    <property type="project" value="InterPro"/>
</dbReference>
<dbReference type="Pfam" id="PF05996">
    <property type="entry name" value="Fe_bilin_red"/>
    <property type="match status" value="1"/>
</dbReference>
<accession>A0A833VVB5</accession>
<dbReference type="InterPro" id="IPR009249">
    <property type="entry name" value="Ferredoxin-dep_bilin_Rdtase"/>
</dbReference>